<accession>A0ABT8VU29</accession>
<dbReference type="RefSeq" id="WP_302884710.1">
    <property type="nucleotide sequence ID" value="NZ_JAUMIT010000005.1"/>
</dbReference>
<organism evidence="1 2">
    <name type="scientific">Wenyingzhuangia gilva</name>
    <dbReference type="NCBI Taxonomy" id="3057677"/>
    <lineage>
        <taxon>Bacteria</taxon>
        <taxon>Pseudomonadati</taxon>
        <taxon>Bacteroidota</taxon>
        <taxon>Flavobacteriia</taxon>
        <taxon>Flavobacteriales</taxon>
        <taxon>Flavobacteriaceae</taxon>
        <taxon>Wenyingzhuangia</taxon>
    </lineage>
</organism>
<dbReference type="InterPro" id="IPR015305">
    <property type="entry name" value="DUF1961"/>
</dbReference>
<name>A0ABT8VU29_9FLAO</name>
<comment type="caution">
    <text evidence="1">The sequence shown here is derived from an EMBL/GenBank/DDBJ whole genome shotgun (WGS) entry which is preliminary data.</text>
</comment>
<proteinExistence type="predicted"/>
<sequence>MIKQYFLLISFLLITQFCYSQNNEQFHQLNNSKNWSLKFKDDGTENWKTKWFLDGLRAQVKNTKEGMVFSAGKIERNDSCHAVLWTKKSFKGTIKIEYNYTRKDSTTKWVNILYIQATGIGKTPYTTNISKWNDLRKVPAMSTYYKNMKTLHISYAAYGSKNTDAKNDYIRVRQYPVLEGQNFNTSTEINPAYFNTDLFIPNETYKITVIKTNTHLYFNVAGKNNSKLFTWKLPKNKVEEGRIGLRHMFTRSAQYYNFKVYTQKQSSIL</sequence>
<dbReference type="Gene3D" id="2.60.120.200">
    <property type="match status" value="1"/>
</dbReference>
<gene>
    <name evidence="1" type="ORF">QVZ41_11410</name>
</gene>
<dbReference type="Proteomes" id="UP001168642">
    <property type="component" value="Unassembled WGS sequence"/>
</dbReference>
<keyword evidence="2" id="KW-1185">Reference proteome</keyword>
<reference evidence="1" key="1">
    <citation type="submission" date="2023-07" db="EMBL/GenBank/DDBJ databases">
        <title>Wenyingzhuangia sp. chi5 genome sequencing and assembly.</title>
        <authorList>
            <person name="Park S."/>
        </authorList>
    </citation>
    <scope>NUCLEOTIDE SEQUENCE</scope>
    <source>
        <strain evidence="1">Chi5</strain>
    </source>
</reference>
<dbReference type="EMBL" id="JAUMIT010000005">
    <property type="protein sequence ID" value="MDO3695447.1"/>
    <property type="molecule type" value="Genomic_DNA"/>
</dbReference>
<evidence type="ECO:0000313" key="1">
    <source>
        <dbReference type="EMBL" id="MDO3695447.1"/>
    </source>
</evidence>
<dbReference type="Pfam" id="PF09224">
    <property type="entry name" value="DUF1961"/>
    <property type="match status" value="1"/>
</dbReference>
<protein>
    <submittedName>
        <fullName evidence="1">DUF1961 family protein</fullName>
    </submittedName>
</protein>
<evidence type="ECO:0000313" key="2">
    <source>
        <dbReference type="Proteomes" id="UP001168642"/>
    </source>
</evidence>